<dbReference type="InterPro" id="IPR006059">
    <property type="entry name" value="SBP"/>
</dbReference>
<evidence type="ECO:0000256" key="2">
    <source>
        <dbReference type="ARBA" id="ARBA00022448"/>
    </source>
</evidence>
<dbReference type="GO" id="GO:0055052">
    <property type="term" value="C:ATP-binding cassette (ABC) transporter complex, substrate-binding subunit-containing"/>
    <property type="evidence" value="ECO:0007669"/>
    <property type="project" value="TreeGrafter"/>
</dbReference>
<dbReference type="CDD" id="cd14747">
    <property type="entry name" value="PBP2_MalE"/>
    <property type="match status" value="1"/>
</dbReference>
<dbReference type="Proteomes" id="UP000215215">
    <property type="component" value="Unassembled WGS sequence"/>
</dbReference>
<dbReference type="PANTHER" id="PTHR30061:SF50">
    <property type="entry name" value="MALTOSE_MALTODEXTRIN-BINDING PERIPLASMIC PROTEIN"/>
    <property type="match status" value="1"/>
</dbReference>
<reference evidence="4 5" key="1">
    <citation type="submission" date="2017-07" db="EMBL/GenBank/DDBJ databases">
        <title>Recovery of genomes from metagenomes via a dereplication, aggregation, and scoring strategy.</title>
        <authorList>
            <person name="Sieber C.M."/>
            <person name="Probst A.J."/>
            <person name="Sharrar A."/>
            <person name="Thomas B.C."/>
            <person name="Hess M."/>
            <person name="Tringe S.G."/>
            <person name="Banfield J.F."/>
        </authorList>
    </citation>
    <scope>NUCLEOTIDE SEQUENCE [LARGE SCALE GENOMIC DNA]</scope>
    <source>
        <strain evidence="4">JGI_Cruoil_03_44_89</strain>
    </source>
</reference>
<dbReference type="Gene3D" id="3.40.190.10">
    <property type="entry name" value="Periplasmic binding protein-like II"/>
    <property type="match status" value="2"/>
</dbReference>
<name>A0A235BWP1_UNCW3</name>
<comment type="caution">
    <text evidence="4">The sequence shown here is derived from an EMBL/GenBank/DDBJ whole genome shotgun (WGS) entry which is preliminary data.</text>
</comment>
<organism evidence="4 5">
    <name type="scientific">candidate division WOR-3 bacterium JGI_Cruoil_03_44_89</name>
    <dbReference type="NCBI Taxonomy" id="1973748"/>
    <lineage>
        <taxon>Bacteria</taxon>
        <taxon>Bacteria division WOR-3</taxon>
    </lineage>
</organism>
<gene>
    <name evidence="4" type="ORF">CH333_02695</name>
</gene>
<comment type="similarity">
    <text evidence="1">Belongs to the bacterial solute-binding protein 1 family.</text>
</comment>
<evidence type="ECO:0000313" key="4">
    <source>
        <dbReference type="EMBL" id="OYD16778.1"/>
    </source>
</evidence>
<dbReference type="Pfam" id="PF01547">
    <property type="entry name" value="SBP_bac_1"/>
    <property type="match status" value="1"/>
</dbReference>
<sequence length="409" mass="46678">MKHNMWILIVFFALAGCKGKDGDKLTIWVMGAEGEKIKDVIALFEKENPDISIRIQSIPWSDAHMKLLTSVIGGTTPDICQLGTTWIPEFASMNALASLDRYVEGSDVVKEGNFFEGSWRTNIIGSSIYGIPWYVDTRVLFYRKDILKEVGYDHPPSSWEEMKYLCHGLVRDTNGDGIPERYAINLPTSDAFILLIFIWQAGGDILSPDYTNPTFDDPKIREAFEFYYSFFDEGLAPLGGTADIDLFHAFKIGFLPMFISGPWMIELLSKQVPEIDGRWAVATLPKKETGTSFIGGCNLSIFKNSNNKEAAWRFIEYMSRTENQTRWFELTGDLPAVKAAWDQDVLNVPIITAFGKQLEDARPSPPIPEWEEIRDKMEVYLEEVIYKKRSMDEALEFLQRDVKKILSRR</sequence>
<dbReference type="GO" id="GO:0042956">
    <property type="term" value="P:maltodextrin transmembrane transport"/>
    <property type="evidence" value="ECO:0007669"/>
    <property type="project" value="TreeGrafter"/>
</dbReference>
<keyword evidence="2" id="KW-0813">Transport</keyword>
<dbReference type="GO" id="GO:0015768">
    <property type="term" value="P:maltose transport"/>
    <property type="evidence" value="ECO:0007669"/>
    <property type="project" value="TreeGrafter"/>
</dbReference>
<evidence type="ECO:0008006" key="6">
    <source>
        <dbReference type="Google" id="ProtNLM"/>
    </source>
</evidence>
<dbReference type="EMBL" id="NOZQ01000051">
    <property type="protein sequence ID" value="OYD16778.1"/>
    <property type="molecule type" value="Genomic_DNA"/>
</dbReference>
<evidence type="ECO:0000256" key="1">
    <source>
        <dbReference type="ARBA" id="ARBA00008520"/>
    </source>
</evidence>
<protein>
    <recommendedName>
        <fullName evidence="6">ABC transporter substrate-binding protein</fullName>
    </recommendedName>
</protein>
<dbReference type="GO" id="GO:1901982">
    <property type="term" value="F:maltose binding"/>
    <property type="evidence" value="ECO:0007669"/>
    <property type="project" value="TreeGrafter"/>
</dbReference>
<evidence type="ECO:0000313" key="5">
    <source>
        <dbReference type="Proteomes" id="UP000215215"/>
    </source>
</evidence>
<dbReference type="PROSITE" id="PS51257">
    <property type="entry name" value="PROKAR_LIPOPROTEIN"/>
    <property type="match status" value="1"/>
</dbReference>
<dbReference type="SUPFAM" id="SSF53850">
    <property type="entry name" value="Periplasmic binding protein-like II"/>
    <property type="match status" value="1"/>
</dbReference>
<proteinExistence type="inferred from homology"/>
<accession>A0A235BWP1</accession>
<dbReference type="AlphaFoldDB" id="A0A235BWP1"/>
<evidence type="ECO:0000256" key="3">
    <source>
        <dbReference type="ARBA" id="ARBA00022729"/>
    </source>
</evidence>
<dbReference type="PANTHER" id="PTHR30061">
    <property type="entry name" value="MALTOSE-BINDING PERIPLASMIC PROTEIN"/>
    <property type="match status" value="1"/>
</dbReference>
<keyword evidence="3" id="KW-0732">Signal</keyword>